<keyword evidence="3" id="KW-0677">Repeat</keyword>
<dbReference type="Gene3D" id="3.80.10.10">
    <property type="entry name" value="Ribonuclease Inhibitor"/>
    <property type="match status" value="1"/>
</dbReference>
<name>A0ABM1TII1_LIMPO</name>
<dbReference type="InterPro" id="IPR052286">
    <property type="entry name" value="Wnt_signaling_inhibitor"/>
</dbReference>
<reference evidence="5" key="1">
    <citation type="submission" date="2025-08" db="UniProtKB">
        <authorList>
            <consortium name="RefSeq"/>
        </authorList>
    </citation>
    <scope>IDENTIFICATION</scope>
    <source>
        <tissue evidence="5">Muscle</tissue>
    </source>
</reference>
<dbReference type="Pfam" id="PF13855">
    <property type="entry name" value="LRR_8"/>
    <property type="match status" value="1"/>
</dbReference>
<dbReference type="GeneID" id="111088853"/>
<protein>
    <submittedName>
        <fullName evidence="5">Leucine-rich repeat-containing protein 4B-like</fullName>
    </submittedName>
</protein>
<evidence type="ECO:0000256" key="2">
    <source>
        <dbReference type="ARBA" id="ARBA00022729"/>
    </source>
</evidence>
<dbReference type="SUPFAM" id="SSF52058">
    <property type="entry name" value="L domain-like"/>
    <property type="match status" value="1"/>
</dbReference>
<dbReference type="RefSeq" id="XP_022255687.1">
    <property type="nucleotide sequence ID" value="XM_022399979.1"/>
</dbReference>
<dbReference type="PANTHER" id="PTHR24364:SF18">
    <property type="entry name" value="LP06937P"/>
    <property type="match status" value="1"/>
</dbReference>
<organism evidence="4 5">
    <name type="scientific">Limulus polyphemus</name>
    <name type="common">Atlantic horseshoe crab</name>
    <dbReference type="NCBI Taxonomy" id="6850"/>
    <lineage>
        <taxon>Eukaryota</taxon>
        <taxon>Metazoa</taxon>
        <taxon>Ecdysozoa</taxon>
        <taxon>Arthropoda</taxon>
        <taxon>Chelicerata</taxon>
        <taxon>Merostomata</taxon>
        <taxon>Xiphosura</taxon>
        <taxon>Limulidae</taxon>
        <taxon>Limulus</taxon>
    </lineage>
</organism>
<keyword evidence="4" id="KW-1185">Reference proteome</keyword>
<accession>A0ABM1TII1</accession>
<proteinExistence type="predicted"/>
<dbReference type="InterPro" id="IPR032675">
    <property type="entry name" value="LRR_dom_sf"/>
</dbReference>
<dbReference type="Proteomes" id="UP000694941">
    <property type="component" value="Unplaced"/>
</dbReference>
<keyword evidence="1" id="KW-0433">Leucine-rich repeat</keyword>
<evidence type="ECO:0000256" key="3">
    <source>
        <dbReference type="ARBA" id="ARBA00022737"/>
    </source>
</evidence>
<dbReference type="PANTHER" id="PTHR24364">
    <property type="entry name" value="LP06937P"/>
    <property type="match status" value="1"/>
</dbReference>
<dbReference type="PROSITE" id="PS51450">
    <property type="entry name" value="LRR"/>
    <property type="match status" value="1"/>
</dbReference>
<dbReference type="InterPro" id="IPR001611">
    <property type="entry name" value="Leu-rich_rpt"/>
</dbReference>
<evidence type="ECO:0000256" key="1">
    <source>
        <dbReference type="ARBA" id="ARBA00022614"/>
    </source>
</evidence>
<evidence type="ECO:0000313" key="5">
    <source>
        <dbReference type="RefSeq" id="XP_022255687.1"/>
    </source>
</evidence>
<sequence length="389" mass="44604">MYCGKTFLFTFSSESTQRYYWIHKTKTFKMCFLPVLILWLHIEGLKRTETLYRINMTSFKFALVFVVLLAPGNAQTCPSRDEIWPCYCFDGPTVNCSTIHDESVLIEALRGAEGINVSKIILHKCRLSSLPPSLFENITVSHLEMRHSSLESLALMNDFLHLSPSLVSLSFFKTNIENFSTDCENCTSLDFPVFEQLIFNTGSCLISPFGDLHNWVTLRQYDCRYGELGTVLTLPDEFLGNFSQIETVNLNRIGLTNIKRKHFPKPALHLKKLDLSSNPLVFLPDDLFQAMPVLENIRLYYTFLTTVSWQTFAPVWYQLTTLYLNNIPLHCDCKVAWLAERTPPTRFGAPSCETPPALKSKVITLFNRFDLCDHYHFTSLVDVITGNLN</sequence>
<gene>
    <name evidence="5" type="primary">LOC111088853</name>
</gene>
<keyword evidence="2" id="KW-0732">Signal</keyword>
<evidence type="ECO:0000313" key="4">
    <source>
        <dbReference type="Proteomes" id="UP000694941"/>
    </source>
</evidence>